<name>A0A3B6VJH4_BRAPL</name>
<dbReference type="EMBL" id="CP002873">
    <property type="protein sequence ID" value="AGA66050.1"/>
    <property type="molecule type" value="Genomic_DNA"/>
</dbReference>
<evidence type="ECO:0000313" key="3">
    <source>
        <dbReference type="Proteomes" id="UP000010793"/>
    </source>
</evidence>
<keyword evidence="3" id="KW-1185">Reference proteome</keyword>
<evidence type="ECO:0000313" key="2">
    <source>
        <dbReference type="EMBL" id="AGA66050.1"/>
    </source>
</evidence>
<reference evidence="2 3" key="1">
    <citation type="journal article" date="2013" name="Genome Announc.">
        <title>Complete Genome Sequence of the Porcine Strain Brachyspira pilosicoli P43/6/78(T.).</title>
        <authorList>
            <person name="Lin C."/>
            <person name="den Bakker H.C."/>
            <person name="Suzuki H."/>
            <person name="Lefebure T."/>
            <person name="Ponnala L."/>
            <person name="Sun Q."/>
            <person name="Stanhope M.J."/>
            <person name="Wiedmann M."/>
            <person name="Duhamel G.E."/>
        </authorList>
    </citation>
    <scope>NUCLEOTIDE SEQUENCE [LARGE SCALE GENOMIC DNA]</scope>
    <source>
        <strain evidence="2 3">P43/6/78</strain>
    </source>
</reference>
<gene>
    <name evidence="2" type="ORF">BPP43_03790</name>
</gene>
<keyword evidence="1" id="KW-1133">Transmembrane helix</keyword>
<keyword evidence="1" id="KW-0812">Transmembrane</keyword>
<keyword evidence="1" id="KW-0472">Membrane</keyword>
<accession>A0A3B6VJH4</accession>
<dbReference type="Proteomes" id="UP000010793">
    <property type="component" value="Chromosome"/>
</dbReference>
<evidence type="ECO:0000256" key="1">
    <source>
        <dbReference type="SAM" id="Phobius"/>
    </source>
</evidence>
<protein>
    <submittedName>
        <fullName evidence="2">Uncharacterized protein</fullName>
    </submittedName>
</protein>
<feature type="transmembrane region" description="Helical" evidence="1">
    <location>
        <begin position="33"/>
        <end position="50"/>
    </location>
</feature>
<proteinExistence type="predicted"/>
<dbReference type="AlphaFoldDB" id="A0A3B6VJH4"/>
<dbReference type="KEGG" id="bpip:BPP43_03790"/>
<sequence>MIYVNVYRSKKVPKIRLYASNKGIVINILSAKLYYIIAIALKYFFALAFIQKIKNLHKLVSLVFNKSLS</sequence>
<organism evidence="2 3">
    <name type="scientific">Brachyspira pilosicoli P43/6/78</name>
    <dbReference type="NCBI Taxonomy" id="1042417"/>
    <lineage>
        <taxon>Bacteria</taxon>
        <taxon>Pseudomonadati</taxon>
        <taxon>Spirochaetota</taxon>
        <taxon>Spirochaetia</taxon>
        <taxon>Brachyspirales</taxon>
        <taxon>Brachyspiraceae</taxon>
        <taxon>Brachyspira</taxon>
    </lineage>
</organism>